<sequence>MVRLNGAYSTRSLEIVDRDNEALFQFLWCPVCGHEIFTHIWWSPEPGEDWEPVERSEFDDVDEPEEVSHLA</sequence>
<evidence type="ECO:0000256" key="1">
    <source>
        <dbReference type="SAM" id="MobiDB-lite"/>
    </source>
</evidence>
<proteinExistence type="predicted"/>
<gene>
    <name evidence="2" type="ORF">HSB1_42140</name>
</gene>
<reference evidence="2 3" key="1">
    <citation type="journal article" date="2012" name="J. Bacteriol.">
        <title>Draft Genome Sequence of the Extremely Halophilic Archaeon Halogranum salarium B-1T.</title>
        <authorList>
            <person name="Kim K.K."/>
            <person name="Lee K.C."/>
            <person name="Lee J.S."/>
        </authorList>
    </citation>
    <scope>NUCLEOTIDE SEQUENCE [LARGE SCALE GENOMIC DNA]</scope>
    <source>
        <strain evidence="2 3">B-1</strain>
    </source>
</reference>
<name>J3JDI8_9EURY</name>
<dbReference type="eggNOG" id="arCOG07771">
    <property type="taxonomic scope" value="Archaea"/>
</dbReference>
<organism evidence="2 3">
    <name type="scientific">Halogranum salarium B-1</name>
    <dbReference type="NCBI Taxonomy" id="1210908"/>
    <lineage>
        <taxon>Archaea</taxon>
        <taxon>Methanobacteriati</taxon>
        <taxon>Methanobacteriota</taxon>
        <taxon>Stenosarchaea group</taxon>
        <taxon>Halobacteria</taxon>
        <taxon>Halobacteriales</taxon>
        <taxon>Haloferacaceae</taxon>
    </lineage>
</organism>
<accession>J3JDI8</accession>
<evidence type="ECO:0000313" key="3">
    <source>
        <dbReference type="Proteomes" id="UP000007813"/>
    </source>
</evidence>
<dbReference type="Proteomes" id="UP000007813">
    <property type="component" value="Unassembled WGS sequence"/>
</dbReference>
<dbReference type="EMBL" id="ALJD01000013">
    <property type="protein sequence ID" value="EJN57526.1"/>
    <property type="molecule type" value="Genomic_DNA"/>
</dbReference>
<dbReference type="Pfam" id="PF24451">
    <property type="entry name" value="DUF7567"/>
    <property type="match status" value="2"/>
</dbReference>
<evidence type="ECO:0000313" key="2">
    <source>
        <dbReference type="EMBL" id="EJN57526.1"/>
    </source>
</evidence>
<feature type="region of interest" description="Disordered" evidence="1">
    <location>
        <begin position="50"/>
        <end position="71"/>
    </location>
</feature>
<comment type="caution">
    <text evidence="2">The sequence shown here is derived from an EMBL/GenBank/DDBJ whole genome shotgun (WGS) entry which is preliminary data.</text>
</comment>
<dbReference type="RefSeq" id="WP_009367663.1">
    <property type="nucleotide sequence ID" value="NZ_ALJD01000013.1"/>
</dbReference>
<dbReference type="OrthoDB" id="189902at2157"/>
<protein>
    <submittedName>
        <fullName evidence="2">Uncharacterized protein</fullName>
    </submittedName>
</protein>
<dbReference type="AlphaFoldDB" id="J3JDI8"/>
<dbReference type="InterPro" id="IPR055989">
    <property type="entry name" value="DUF7567"/>
</dbReference>